<accession>A0ABX6YEM5</accession>
<evidence type="ECO:0000256" key="5">
    <source>
        <dbReference type="ARBA" id="ARBA00022989"/>
    </source>
</evidence>
<feature type="transmembrane region" description="Helical" evidence="8">
    <location>
        <begin position="108"/>
        <end position="127"/>
    </location>
</feature>
<evidence type="ECO:0000256" key="1">
    <source>
        <dbReference type="ARBA" id="ARBA00004651"/>
    </source>
</evidence>
<feature type="transmembrane region" description="Helical" evidence="8">
    <location>
        <begin position="48"/>
        <end position="66"/>
    </location>
</feature>
<feature type="transmembrane region" description="Helical" evidence="8">
    <location>
        <begin position="139"/>
        <end position="158"/>
    </location>
</feature>
<dbReference type="CDD" id="cd06853">
    <property type="entry name" value="GT_WecA_like"/>
    <property type="match status" value="1"/>
</dbReference>
<dbReference type="InterPro" id="IPR018480">
    <property type="entry name" value="PNAcMuramoyl-5peptid_Trfase_CS"/>
</dbReference>
<evidence type="ECO:0000256" key="7">
    <source>
        <dbReference type="SAM" id="MobiDB-lite"/>
    </source>
</evidence>
<evidence type="ECO:0000256" key="6">
    <source>
        <dbReference type="ARBA" id="ARBA00023136"/>
    </source>
</evidence>
<feature type="transmembrane region" description="Helical" evidence="8">
    <location>
        <begin position="191"/>
        <end position="214"/>
    </location>
</feature>
<feature type="transmembrane region" description="Helical" evidence="8">
    <location>
        <begin position="266"/>
        <end position="291"/>
    </location>
</feature>
<evidence type="ECO:0000256" key="2">
    <source>
        <dbReference type="ARBA" id="ARBA00022475"/>
    </source>
</evidence>
<evidence type="ECO:0000256" key="3">
    <source>
        <dbReference type="ARBA" id="ARBA00022679"/>
    </source>
</evidence>
<dbReference type="PANTHER" id="PTHR22926">
    <property type="entry name" value="PHOSPHO-N-ACETYLMURAMOYL-PENTAPEPTIDE-TRANSFERASE"/>
    <property type="match status" value="1"/>
</dbReference>
<feature type="transmembrane region" description="Helical" evidence="8">
    <location>
        <begin position="6"/>
        <end position="27"/>
    </location>
</feature>
<keyword evidence="6 8" id="KW-0472">Membrane</keyword>
<feature type="transmembrane region" description="Helical" evidence="8">
    <location>
        <begin position="165"/>
        <end position="185"/>
    </location>
</feature>
<feature type="transmembrane region" description="Helical" evidence="8">
    <location>
        <begin position="320"/>
        <end position="341"/>
    </location>
</feature>
<keyword evidence="2" id="KW-1003">Cell membrane</keyword>
<gene>
    <name evidence="9" type="ORF">HCR76_10255</name>
</gene>
<feature type="transmembrane region" description="Helical" evidence="8">
    <location>
        <begin position="78"/>
        <end position="96"/>
    </location>
</feature>
<keyword evidence="10" id="KW-1185">Reference proteome</keyword>
<dbReference type="InterPro" id="IPR000715">
    <property type="entry name" value="Glycosyl_transferase_4"/>
</dbReference>
<feature type="transmembrane region" description="Helical" evidence="8">
    <location>
        <begin position="347"/>
        <end position="368"/>
    </location>
</feature>
<evidence type="ECO:0000256" key="8">
    <source>
        <dbReference type="SAM" id="Phobius"/>
    </source>
</evidence>
<keyword evidence="5 8" id="KW-1133">Transmembrane helix</keyword>
<sequence>MRQYALIALAAMIITWVLSLAVYKFALRFKLYPPIRERDMHSRPTPRLGGVAMFFGVAAAMLIASFNPFFGVVFDEPGPILAILGATLLIVALGIVDDLVDLDWMIKLAGQFLAAGLIAWLGVQIYSLPIAGRTVGSSWMSFILTVFTIVLVMNAVNFIDGLDGLVGGVALIANGVFFVYGYLLVRTVSQYNYFNLSLLISAVLLGVCAGFLPLNWHPAKMFMGDAGALLVGLLMATSAISITGQIDPSAVENGGDDGGLGGSQLVGAFIPLLLPITILVVPLVDFSLAVFRRLRAGKSPFSADRLHLHHRLIDMGHSELHAVLIFYSWTVVISVPCLFLFLFDSYWYALIFFLAGVVACTVATFAPLGRRKRHEVEAQLTPDQETSVTQREHDPLDNAAADNHSREAGPASRTEGPSS</sequence>
<keyword evidence="3 9" id="KW-0808">Transferase</keyword>
<dbReference type="PROSITE" id="PS01348">
    <property type="entry name" value="MRAY_2"/>
    <property type="match status" value="1"/>
</dbReference>
<keyword evidence="4 8" id="KW-0812">Transmembrane</keyword>
<feature type="region of interest" description="Disordered" evidence="7">
    <location>
        <begin position="376"/>
        <end position="419"/>
    </location>
</feature>
<dbReference type="Proteomes" id="UP000662814">
    <property type="component" value="Chromosome"/>
</dbReference>
<comment type="subcellular location">
    <subcellularLocation>
        <location evidence="1">Cell membrane</location>
        <topology evidence="1">Multi-pass membrane protein</topology>
    </subcellularLocation>
</comment>
<evidence type="ECO:0000313" key="9">
    <source>
        <dbReference type="EMBL" id="QPZ37239.1"/>
    </source>
</evidence>
<reference evidence="9 10" key="1">
    <citation type="submission" date="2020-12" db="EMBL/GenBank/DDBJ databases">
        <title>Microbacterium sp. HY060.</title>
        <authorList>
            <person name="Zhou J."/>
        </authorList>
    </citation>
    <scope>NUCLEOTIDE SEQUENCE [LARGE SCALE GENOMIC DNA]</scope>
    <source>
        <strain evidence="9 10">HY60</strain>
    </source>
</reference>
<dbReference type="EMBL" id="CP061169">
    <property type="protein sequence ID" value="QPZ37239.1"/>
    <property type="molecule type" value="Genomic_DNA"/>
</dbReference>
<evidence type="ECO:0000313" key="10">
    <source>
        <dbReference type="Proteomes" id="UP000662814"/>
    </source>
</evidence>
<feature type="transmembrane region" description="Helical" evidence="8">
    <location>
        <begin position="226"/>
        <end position="246"/>
    </location>
</feature>
<protein>
    <submittedName>
        <fullName evidence="9">Undecaprenyl/decaprenyl-phosphate alpha-N-acetylglucosaminyl 1-phosphate transferase</fullName>
    </submittedName>
</protein>
<organism evidence="9 10">
    <name type="scientific">Paramicrobacterium chengjingii</name>
    <dbReference type="NCBI Taxonomy" id="2769067"/>
    <lineage>
        <taxon>Bacteria</taxon>
        <taxon>Bacillati</taxon>
        <taxon>Actinomycetota</taxon>
        <taxon>Actinomycetes</taxon>
        <taxon>Micrococcales</taxon>
        <taxon>Microbacteriaceae</taxon>
        <taxon>Paramicrobacterium</taxon>
    </lineage>
</organism>
<evidence type="ECO:0000256" key="4">
    <source>
        <dbReference type="ARBA" id="ARBA00022692"/>
    </source>
</evidence>
<proteinExistence type="predicted"/>
<dbReference type="GO" id="GO:0016740">
    <property type="term" value="F:transferase activity"/>
    <property type="evidence" value="ECO:0007669"/>
    <property type="project" value="UniProtKB-KW"/>
</dbReference>
<dbReference type="Pfam" id="PF00953">
    <property type="entry name" value="Glycos_transf_4"/>
    <property type="match status" value="1"/>
</dbReference>
<dbReference type="PANTHER" id="PTHR22926:SF3">
    <property type="entry name" value="UNDECAPRENYL-PHOSPHATE ALPHA-N-ACETYLGLUCOSAMINYL 1-PHOSPHATE TRANSFERASE"/>
    <property type="match status" value="1"/>
</dbReference>
<name>A0ABX6YEM5_9MICO</name>
<dbReference type="RefSeq" id="WP_166992497.1">
    <property type="nucleotide sequence ID" value="NZ_CP061169.1"/>
</dbReference>